<feature type="domain" description="Beta-lactamase-related" evidence="2">
    <location>
        <begin position="33"/>
        <end position="355"/>
    </location>
</feature>
<keyword evidence="4" id="KW-1185">Reference proteome</keyword>
<dbReference type="Gene3D" id="3.40.710.10">
    <property type="entry name" value="DD-peptidase/beta-lactamase superfamily"/>
    <property type="match status" value="1"/>
</dbReference>
<organism evidence="3 4">
    <name type="scientific">Isoptericola haloaureus</name>
    <dbReference type="NCBI Taxonomy" id="1542902"/>
    <lineage>
        <taxon>Bacteria</taxon>
        <taxon>Bacillati</taxon>
        <taxon>Actinomycetota</taxon>
        <taxon>Actinomycetes</taxon>
        <taxon>Micrococcales</taxon>
        <taxon>Promicromonosporaceae</taxon>
        <taxon>Isoptericola</taxon>
    </lineage>
</organism>
<proteinExistence type="predicted"/>
<dbReference type="PANTHER" id="PTHR46825:SF9">
    <property type="entry name" value="BETA-LACTAMASE-RELATED DOMAIN-CONTAINING PROTEIN"/>
    <property type="match status" value="1"/>
</dbReference>
<name>A0ABU7Z4P8_9MICO</name>
<feature type="compositionally biased region" description="Low complexity" evidence="1">
    <location>
        <begin position="378"/>
        <end position="404"/>
    </location>
</feature>
<reference evidence="3" key="2">
    <citation type="submission" date="2024-02" db="EMBL/GenBank/DDBJ databases">
        <authorList>
            <person name="Prathaban M."/>
            <person name="Mythili R."/>
            <person name="Sharmila Devi N."/>
            <person name="Sobanaa M."/>
            <person name="Prathiviraj R."/>
            <person name="Selvin J."/>
        </authorList>
    </citation>
    <scope>NUCLEOTIDE SEQUENCE</scope>
    <source>
        <strain evidence="3">MP1014</strain>
    </source>
</reference>
<dbReference type="Proteomes" id="UP001310387">
    <property type="component" value="Unassembled WGS sequence"/>
</dbReference>
<evidence type="ECO:0000256" key="1">
    <source>
        <dbReference type="SAM" id="MobiDB-lite"/>
    </source>
</evidence>
<dbReference type="RefSeq" id="WP_332901151.1">
    <property type="nucleotide sequence ID" value="NZ_JBAGLP010000110.1"/>
</dbReference>
<comment type="caution">
    <text evidence="3">The sequence shown here is derived from an EMBL/GenBank/DDBJ whole genome shotgun (WGS) entry which is preliminary data.</text>
</comment>
<dbReference type="InterPro" id="IPR001466">
    <property type="entry name" value="Beta-lactam-related"/>
</dbReference>
<accession>A0ABU7Z4P8</accession>
<dbReference type="InterPro" id="IPR012338">
    <property type="entry name" value="Beta-lactam/transpept-like"/>
</dbReference>
<gene>
    <name evidence="3" type="ORF">V5O49_04325</name>
</gene>
<protein>
    <submittedName>
        <fullName evidence="3">Serine hydrolase domain-containing protein</fullName>
        <ecNumber evidence="3">3.1.1.103</ecNumber>
    </submittedName>
</protein>
<dbReference type="Pfam" id="PF00144">
    <property type="entry name" value="Beta-lactamase"/>
    <property type="match status" value="1"/>
</dbReference>
<sequence>MTPRTAQPVHHPGATAERLNTAYLADWVATQAGLARLPGVQYAVSIDGELVLDGAWGVTDLTSGTPLRPDHVFRVASHSKTFTATAVARLVDAGRLRLDDPLSRHVAELDGSDVGRVTVREALGHTGGVLRDGHDADYWQLATPFPDRATLLDEVLSHGEVFGRGEHFKYSNLAYGLLGMVIEEITGTRYSEHVRTELIEPLGLADTSPELDDDVARRAVVGHSARALAAPGLATMFADGRLPVAAVTTGALSAATGFCSTARDLVRWADAHADGSTLVRPETRRLLQRDESVIDRPHSPRRGYGLGFETREVGGRRLVGHSGGFPGQITRTWFDPSERIAVAVLTNAIDGPADALALGMFGLVTAALEGLEAGSAAEAGAEAEVEAGTGADGGDPAAPATPDGESPDDGETAAERSPDDGGTAPHPLDRWTGRFANLWGMTDVARLGDRLWAVDPRRADPLDGAERLEVDGDVLRPEPHAGFGPVGEPIQVLREADGRPSAAVVGGMTSWRADDFERQRRAHASR</sequence>
<evidence type="ECO:0000259" key="2">
    <source>
        <dbReference type="Pfam" id="PF00144"/>
    </source>
</evidence>
<dbReference type="EC" id="3.1.1.103" evidence="3"/>
<dbReference type="GO" id="GO:0016787">
    <property type="term" value="F:hydrolase activity"/>
    <property type="evidence" value="ECO:0007669"/>
    <property type="project" value="UniProtKB-KW"/>
</dbReference>
<dbReference type="EMBL" id="JBAGLP010000110">
    <property type="protein sequence ID" value="MEG3614346.1"/>
    <property type="molecule type" value="Genomic_DNA"/>
</dbReference>
<reference evidence="3" key="1">
    <citation type="journal article" date="2024" name="Antonie Van Leeuwenhoek">
        <title>Isoptericola haloaureus sp. nov., a dimorphic actinobacterium isolated from mangrove sediments of southeast India, implicating biosaline agricultural significance through nitrogen fixation and salt tolerance genes.</title>
        <authorList>
            <person name="Prathaban M."/>
            <person name="Prathiviraj R."/>
            <person name="Ravichandran M."/>
            <person name="Natarajan S.D."/>
            <person name="Sobanaa M."/>
            <person name="Hari Krishna Kumar S."/>
            <person name="Chandrasekar V."/>
            <person name="Selvin J."/>
        </authorList>
    </citation>
    <scope>NUCLEOTIDE SEQUENCE</scope>
    <source>
        <strain evidence="3">MP1014</strain>
    </source>
</reference>
<keyword evidence="3" id="KW-0378">Hydrolase</keyword>
<feature type="region of interest" description="Disordered" evidence="1">
    <location>
        <begin position="378"/>
        <end position="429"/>
    </location>
</feature>
<evidence type="ECO:0000313" key="4">
    <source>
        <dbReference type="Proteomes" id="UP001310387"/>
    </source>
</evidence>
<dbReference type="InterPro" id="IPR050491">
    <property type="entry name" value="AmpC-like"/>
</dbReference>
<dbReference type="PANTHER" id="PTHR46825">
    <property type="entry name" value="D-ALANYL-D-ALANINE-CARBOXYPEPTIDASE/ENDOPEPTIDASE AMPH"/>
    <property type="match status" value="1"/>
</dbReference>
<evidence type="ECO:0000313" key="3">
    <source>
        <dbReference type="EMBL" id="MEG3614346.1"/>
    </source>
</evidence>
<dbReference type="SUPFAM" id="SSF56601">
    <property type="entry name" value="beta-lactamase/transpeptidase-like"/>
    <property type="match status" value="1"/>
</dbReference>